<dbReference type="InterPro" id="IPR003607">
    <property type="entry name" value="HD/PDEase_dom"/>
</dbReference>
<sequence length="135" mass="14052">MQTHAQVGHEMLSGCGSDLLDLAAWIALTHHQRHDGGGHPHGLRGDDIPLAGRIVAVADAFDAIPSGRVHKDAVAVPVAAAIIHAGRGAPCAAVAEKVRTDATRGPSSHRCPLTRRTDTPDAGARRARALALYIS</sequence>
<dbReference type="Pfam" id="PF13487">
    <property type="entry name" value="HD_5"/>
    <property type="match status" value="1"/>
</dbReference>
<dbReference type="PANTHER" id="PTHR45228:SF1">
    <property type="entry name" value="CYCLIC DI-GMP PHOSPHODIESTERASE TM_0186"/>
    <property type="match status" value="1"/>
</dbReference>
<dbReference type="Gene3D" id="1.10.3210.10">
    <property type="entry name" value="Hypothetical protein af1432"/>
    <property type="match status" value="1"/>
</dbReference>
<organism evidence="2 3">
    <name type="scientific">Baekduia soli</name>
    <dbReference type="NCBI Taxonomy" id="496014"/>
    <lineage>
        <taxon>Bacteria</taxon>
        <taxon>Bacillati</taxon>
        <taxon>Actinomycetota</taxon>
        <taxon>Thermoleophilia</taxon>
        <taxon>Solirubrobacterales</taxon>
        <taxon>Baekduiaceae</taxon>
        <taxon>Baekduia</taxon>
    </lineage>
</organism>
<evidence type="ECO:0000259" key="1">
    <source>
        <dbReference type="PROSITE" id="PS51832"/>
    </source>
</evidence>
<feature type="domain" description="HD-GYP" evidence="1">
    <location>
        <begin position="1"/>
        <end position="115"/>
    </location>
</feature>
<dbReference type="InterPro" id="IPR052020">
    <property type="entry name" value="Cyclic_di-GMP/3'3'-cGAMP_PDE"/>
</dbReference>
<dbReference type="InterPro" id="IPR037522">
    <property type="entry name" value="HD_GYP_dom"/>
</dbReference>
<proteinExistence type="predicted"/>
<dbReference type="RefSeq" id="WP_146915566.1">
    <property type="nucleotide sequence ID" value="NZ_CP042430.1"/>
</dbReference>
<accession>A0A5B8U0B3</accession>
<evidence type="ECO:0000313" key="3">
    <source>
        <dbReference type="Proteomes" id="UP000321805"/>
    </source>
</evidence>
<dbReference type="PROSITE" id="PS51832">
    <property type="entry name" value="HD_GYP"/>
    <property type="match status" value="1"/>
</dbReference>
<dbReference type="OrthoDB" id="9802066at2"/>
<evidence type="ECO:0000313" key="2">
    <source>
        <dbReference type="EMBL" id="QEC46401.1"/>
    </source>
</evidence>
<dbReference type="EMBL" id="CP042430">
    <property type="protein sequence ID" value="QEC46401.1"/>
    <property type="molecule type" value="Genomic_DNA"/>
</dbReference>
<dbReference type="PANTHER" id="PTHR45228">
    <property type="entry name" value="CYCLIC DI-GMP PHOSPHODIESTERASE TM_0186-RELATED"/>
    <property type="match status" value="1"/>
</dbReference>
<reference evidence="2 3" key="1">
    <citation type="journal article" date="2018" name="J. Microbiol.">
        <title>Baekduia soli gen. nov., sp. nov., a novel bacterium isolated from the soil of Baekdu Mountain and proposal of a novel family name, Baekduiaceae fam. nov.</title>
        <authorList>
            <person name="An D.S."/>
            <person name="Siddiqi M.Z."/>
            <person name="Kim K.H."/>
            <person name="Yu H.S."/>
            <person name="Im W.T."/>
        </authorList>
    </citation>
    <scope>NUCLEOTIDE SEQUENCE [LARGE SCALE GENOMIC DNA]</scope>
    <source>
        <strain evidence="2 3">BR7-21</strain>
    </source>
</reference>
<dbReference type="CDD" id="cd00077">
    <property type="entry name" value="HDc"/>
    <property type="match status" value="1"/>
</dbReference>
<gene>
    <name evidence="2" type="ORF">FSW04_01610</name>
</gene>
<keyword evidence="3" id="KW-1185">Reference proteome</keyword>
<dbReference type="Proteomes" id="UP000321805">
    <property type="component" value="Chromosome"/>
</dbReference>
<dbReference type="KEGG" id="bsol:FSW04_01610"/>
<name>A0A5B8U0B3_9ACTN</name>
<protein>
    <submittedName>
        <fullName evidence="2">HD domain-containing protein</fullName>
    </submittedName>
</protein>
<dbReference type="AlphaFoldDB" id="A0A5B8U0B3"/>
<dbReference type="SUPFAM" id="SSF109604">
    <property type="entry name" value="HD-domain/PDEase-like"/>
    <property type="match status" value="1"/>
</dbReference>